<organism evidence="2">
    <name type="scientific">marine sediment metagenome</name>
    <dbReference type="NCBI Taxonomy" id="412755"/>
    <lineage>
        <taxon>unclassified sequences</taxon>
        <taxon>metagenomes</taxon>
        <taxon>ecological metagenomes</taxon>
    </lineage>
</organism>
<feature type="transmembrane region" description="Helical" evidence="1">
    <location>
        <begin position="6"/>
        <end position="29"/>
    </location>
</feature>
<reference evidence="2" key="1">
    <citation type="journal article" date="2014" name="Front. Microbiol.">
        <title>High frequency of phylogenetically diverse reductive dehalogenase-homologous genes in deep subseafloor sedimentary metagenomes.</title>
        <authorList>
            <person name="Kawai M."/>
            <person name="Futagami T."/>
            <person name="Toyoda A."/>
            <person name="Takaki Y."/>
            <person name="Nishi S."/>
            <person name="Hori S."/>
            <person name="Arai W."/>
            <person name="Tsubouchi T."/>
            <person name="Morono Y."/>
            <person name="Uchiyama I."/>
            <person name="Ito T."/>
            <person name="Fujiyama A."/>
            <person name="Inagaki F."/>
            <person name="Takami H."/>
        </authorList>
    </citation>
    <scope>NUCLEOTIDE SEQUENCE</scope>
    <source>
        <strain evidence="2">Expedition CK06-06</strain>
    </source>
</reference>
<gene>
    <name evidence="2" type="ORF">S06H3_23135</name>
</gene>
<proteinExistence type="predicted"/>
<feature type="non-terminal residue" evidence="2">
    <location>
        <position position="32"/>
    </location>
</feature>
<dbReference type="AlphaFoldDB" id="X1LFM7"/>
<accession>X1LFM7</accession>
<evidence type="ECO:0000313" key="2">
    <source>
        <dbReference type="EMBL" id="GAI04651.1"/>
    </source>
</evidence>
<name>X1LFM7_9ZZZZ</name>
<evidence type="ECO:0000256" key="1">
    <source>
        <dbReference type="SAM" id="Phobius"/>
    </source>
</evidence>
<sequence length="32" mass="3626">MIFVDLTFAEFLGFIFTFTVFVFTTIVVFGGV</sequence>
<protein>
    <submittedName>
        <fullName evidence="2">Uncharacterized protein</fullName>
    </submittedName>
</protein>
<comment type="caution">
    <text evidence="2">The sequence shown here is derived from an EMBL/GenBank/DDBJ whole genome shotgun (WGS) entry which is preliminary data.</text>
</comment>
<keyword evidence="1" id="KW-0472">Membrane</keyword>
<dbReference type="EMBL" id="BARV01012514">
    <property type="protein sequence ID" value="GAI04651.1"/>
    <property type="molecule type" value="Genomic_DNA"/>
</dbReference>
<keyword evidence="1" id="KW-1133">Transmembrane helix</keyword>
<keyword evidence="1" id="KW-0812">Transmembrane</keyword>